<dbReference type="SUPFAM" id="SSF56425">
    <property type="entry name" value="Succinate dehydrogenase/fumarate reductase flavoprotein, catalytic domain"/>
    <property type="match status" value="1"/>
</dbReference>
<comment type="cofactor">
    <cofactor evidence="2">
        <name>FAD</name>
        <dbReference type="ChEBI" id="CHEBI:57692"/>
    </cofactor>
</comment>
<evidence type="ECO:0000259" key="9">
    <source>
        <dbReference type="SMART" id="SM00900"/>
    </source>
</evidence>
<dbReference type="RefSeq" id="WP_137634515.1">
    <property type="nucleotide sequence ID" value="NZ_BJDK01000007.1"/>
</dbReference>
<gene>
    <name evidence="10" type="ORF">ACFP3T_09475</name>
</gene>
<dbReference type="Gene3D" id="3.90.1010.20">
    <property type="match status" value="1"/>
</dbReference>
<accession>A0ABW1R7R9</accession>
<evidence type="ECO:0000256" key="6">
    <source>
        <dbReference type="ARBA" id="ARBA00022827"/>
    </source>
</evidence>
<dbReference type="Gene3D" id="3.50.50.60">
    <property type="entry name" value="FAD/NAD(P)-binding domain"/>
    <property type="match status" value="1"/>
</dbReference>
<evidence type="ECO:0000256" key="1">
    <source>
        <dbReference type="ARBA" id="ARBA00001917"/>
    </source>
</evidence>
<organism evidence="10 11">
    <name type="scientific">Lactiplantibacillus dongliensis</name>
    <dbReference type="NCBI Taxonomy" id="2559919"/>
    <lineage>
        <taxon>Bacteria</taxon>
        <taxon>Bacillati</taxon>
        <taxon>Bacillota</taxon>
        <taxon>Bacilli</taxon>
        <taxon>Lactobacillales</taxon>
        <taxon>Lactobacillaceae</taxon>
        <taxon>Lactiplantibacillus</taxon>
    </lineage>
</organism>
<proteinExistence type="predicted"/>
<feature type="domain" description="FMN-binding" evidence="9">
    <location>
        <begin position="721"/>
        <end position="795"/>
    </location>
</feature>
<comment type="caution">
    <text evidence="10">The sequence shown here is derived from an EMBL/GenBank/DDBJ whole genome shotgun (WGS) entry which is preliminary data.</text>
</comment>
<dbReference type="InterPro" id="IPR027477">
    <property type="entry name" value="Succ_DH/fumarate_Rdtase_cat_sf"/>
</dbReference>
<protein>
    <recommendedName>
        <fullName evidence="4">Urocanate reductase</fullName>
        <ecNumber evidence="3">1.3.99.33</ecNumber>
    </recommendedName>
</protein>
<evidence type="ECO:0000313" key="11">
    <source>
        <dbReference type="Proteomes" id="UP001596253"/>
    </source>
</evidence>
<dbReference type="InterPro" id="IPR005025">
    <property type="entry name" value="FMN_Rdtase-like_dom"/>
</dbReference>
<dbReference type="PANTHER" id="PTHR43400">
    <property type="entry name" value="FUMARATE REDUCTASE"/>
    <property type="match status" value="1"/>
</dbReference>
<name>A0ABW1R7R9_9LACO</name>
<dbReference type="EC" id="1.3.99.33" evidence="3"/>
<comment type="cofactor">
    <cofactor evidence="1">
        <name>FMN</name>
        <dbReference type="ChEBI" id="CHEBI:58210"/>
    </cofactor>
</comment>
<dbReference type="Pfam" id="PF00890">
    <property type="entry name" value="FAD_binding_2"/>
    <property type="match status" value="1"/>
</dbReference>
<keyword evidence="6" id="KW-0274">FAD</keyword>
<dbReference type="Pfam" id="PF03358">
    <property type="entry name" value="FMN_red"/>
    <property type="match status" value="1"/>
</dbReference>
<dbReference type="EMBL" id="JBHSSD010000040">
    <property type="protein sequence ID" value="MFC6164897.1"/>
    <property type="molecule type" value="Genomic_DNA"/>
</dbReference>
<dbReference type="InterPro" id="IPR029039">
    <property type="entry name" value="Flavoprotein-like_sf"/>
</dbReference>
<evidence type="ECO:0000313" key="10">
    <source>
        <dbReference type="EMBL" id="MFC6164897.1"/>
    </source>
</evidence>
<keyword evidence="11" id="KW-1185">Reference proteome</keyword>
<dbReference type="SUPFAM" id="SSF51905">
    <property type="entry name" value="FAD/NAD(P)-binding domain"/>
    <property type="match status" value="1"/>
</dbReference>
<evidence type="ECO:0000256" key="7">
    <source>
        <dbReference type="ARBA" id="ARBA00023002"/>
    </source>
</evidence>
<keyword evidence="5" id="KW-0285">Flavoprotein</keyword>
<dbReference type="SUPFAM" id="SSF52218">
    <property type="entry name" value="Flavoproteins"/>
    <property type="match status" value="1"/>
</dbReference>
<dbReference type="SMART" id="SM00900">
    <property type="entry name" value="FMN_bind"/>
    <property type="match status" value="1"/>
</dbReference>
<dbReference type="Gene3D" id="3.40.50.360">
    <property type="match status" value="1"/>
</dbReference>
<dbReference type="InterPro" id="IPR036188">
    <property type="entry name" value="FAD/NAD-bd_sf"/>
</dbReference>
<reference evidence="11" key="1">
    <citation type="journal article" date="2019" name="Int. J. Syst. Evol. Microbiol.">
        <title>The Global Catalogue of Microorganisms (GCM) 10K type strain sequencing project: providing services to taxonomists for standard genome sequencing and annotation.</title>
        <authorList>
            <consortium name="The Broad Institute Genomics Platform"/>
            <consortium name="The Broad Institute Genome Sequencing Center for Infectious Disease"/>
            <person name="Wu L."/>
            <person name="Ma J."/>
        </authorList>
    </citation>
    <scope>NUCLEOTIDE SEQUENCE [LARGE SCALE GENOMIC DNA]</scope>
    <source>
        <strain evidence="11">CCM 8932</strain>
    </source>
</reference>
<evidence type="ECO:0000256" key="8">
    <source>
        <dbReference type="ARBA" id="ARBA00049922"/>
    </source>
</evidence>
<evidence type="ECO:0000256" key="5">
    <source>
        <dbReference type="ARBA" id="ARBA00022630"/>
    </source>
</evidence>
<comment type="catalytic activity">
    <reaction evidence="8">
        <text>dihydrourocanate + A = urocanate + AH2</text>
        <dbReference type="Rhea" id="RHEA:36059"/>
        <dbReference type="ChEBI" id="CHEBI:13193"/>
        <dbReference type="ChEBI" id="CHEBI:17499"/>
        <dbReference type="ChEBI" id="CHEBI:27247"/>
        <dbReference type="ChEBI" id="CHEBI:72991"/>
        <dbReference type="EC" id="1.3.99.33"/>
    </reaction>
</comment>
<sequence length="799" mass="86568">MKVIGLVGTNASVSYNRKLLQFMQRHFKDEVEIEVAEIKDLPLFNEDAVSNPPASVQALNDAVKAADGVILATPEYDHAIPAALKSVIEWLSCIDHPFRNKAIMIVGASLGAQGTSRAQVQLRETLDAPGIGGYVLPGNEFLLSHATQAFDDQGWLKDTKTVAFLEECVAHFIDYAKMIEAKFAPQAVNNRSNLKWSASYDVIVLGFGAAGASAARFAADNHAKTLLVDAAPNGHEGGNVRYAGQVVATGTDYDQLLAYYQAMFGSIDIDEDLLATYVHGMVNMRDYFKTYLDVKDPVSYNDTYKYGPKTGPSDALAPEYPEFPGAKAFDLTLVHEGFFDAALWKNLRQHVLDRADNIDVWLDSPAEQLIQDPETKAILGVQIKRNGVSVNIRARNGVVMTMGGFETNQKYIQDYLGAPHLAPIGSLYNRGDGIRMAEAVGADMWHMHSYEGLGFLAGMTFAPKPGERGKLILAPWPDLYTGSIFVAGDDGSRYFREDEPNRHGRLYDHGTWRIPTAQDHAYLIFDQAQLDQFKQADNLPDTTFLDNLVKADTLANLAAATDLDPAVLEKTVTDFNSFAQNGEDFSQHRDAKTMRAFGNGPFYAARLEAGMLNTQGGPRRNAQAEILDVNEQPIPHLYGAGELGGANANQYAGGSNLAECLIFGKIAGENAAKQTPIASTVPVEGPTETDVQLGGNDIAQADALSEIELGTNQYLGVSEAGIGGEVVVRITYADNTLQKVDIVRQSESEDVGQAAVEQLPDKMVAANTYDVDSISGASTSSRAIKSAVKNALAKVPVEN</sequence>
<dbReference type="InterPro" id="IPR050315">
    <property type="entry name" value="FAD-oxidoreductase_2"/>
</dbReference>
<dbReference type="Gene3D" id="3.90.700.10">
    <property type="entry name" value="Succinate dehydrogenase/fumarate reductase flavoprotein, catalytic domain"/>
    <property type="match status" value="1"/>
</dbReference>
<keyword evidence="7" id="KW-0560">Oxidoreductase</keyword>
<dbReference type="Pfam" id="PF04205">
    <property type="entry name" value="FMN_bind"/>
    <property type="match status" value="1"/>
</dbReference>
<evidence type="ECO:0000256" key="2">
    <source>
        <dbReference type="ARBA" id="ARBA00001974"/>
    </source>
</evidence>
<dbReference type="InterPro" id="IPR003953">
    <property type="entry name" value="FAD-dep_OxRdtase_2_FAD-bd"/>
</dbReference>
<evidence type="ECO:0000256" key="3">
    <source>
        <dbReference type="ARBA" id="ARBA00013137"/>
    </source>
</evidence>
<dbReference type="InterPro" id="IPR007329">
    <property type="entry name" value="FMN-bd"/>
</dbReference>
<dbReference type="PANTHER" id="PTHR43400:SF10">
    <property type="entry name" value="3-OXOSTEROID 1-DEHYDROGENASE"/>
    <property type="match status" value="1"/>
</dbReference>
<evidence type="ECO:0000256" key="4">
    <source>
        <dbReference type="ARBA" id="ARBA00015872"/>
    </source>
</evidence>
<dbReference type="Proteomes" id="UP001596253">
    <property type="component" value="Unassembled WGS sequence"/>
</dbReference>